<dbReference type="AlphaFoldDB" id="A0A096A995"/>
<protein>
    <submittedName>
        <fullName evidence="5">Glycosyl transferase family 2</fullName>
    </submittedName>
</protein>
<keyword evidence="2" id="KW-0328">Glycosyltransferase</keyword>
<organism evidence="5 6">
    <name type="scientific">Prevotella bivia DNF00320</name>
    <dbReference type="NCBI Taxonomy" id="1401068"/>
    <lineage>
        <taxon>Bacteria</taxon>
        <taxon>Pseudomonadati</taxon>
        <taxon>Bacteroidota</taxon>
        <taxon>Bacteroidia</taxon>
        <taxon>Bacteroidales</taxon>
        <taxon>Prevotellaceae</taxon>
        <taxon>Prevotella</taxon>
    </lineage>
</organism>
<evidence type="ECO:0000313" key="6">
    <source>
        <dbReference type="Proteomes" id="UP000029525"/>
    </source>
</evidence>
<evidence type="ECO:0000256" key="1">
    <source>
        <dbReference type="ARBA" id="ARBA00006739"/>
    </source>
</evidence>
<dbReference type="Pfam" id="PF00535">
    <property type="entry name" value="Glycos_transf_2"/>
    <property type="match status" value="1"/>
</dbReference>
<evidence type="ECO:0000313" key="5">
    <source>
        <dbReference type="EMBL" id="KGF43525.1"/>
    </source>
</evidence>
<dbReference type="GO" id="GO:0016757">
    <property type="term" value="F:glycosyltransferase activity"/>
    <property type="evidence" value="ECO:0007669"/>
    <property type="project" value="UniProtKB-KW"/>
</dbReference>
<accession>A0A096A995</accession>
<dbReference type="InterPro" id="IPR001173">
    <property type="entry name" value="Glyco_trans_2-like"/>
</dbReference>
<evidence type="ECO:0000259" key="4">
    <source>
        <dbReference type="Pfam" id="PF00535"/>
    </source>
</evidence>
<dbReference type="Proteomes" id="UP000029525">
    <property type="component" value="Unassembled WGS sequence"/>
</dbReference>
<dbReference type="OrthoDB" id="9771846at2"/>
<dbReference type="SUPFAM" id="SSF53448">
    <property type="entry name" value="Nucleotide-diphospho-sugar transferases"/>
    <property type="match status" value="1"/>
</dbReference>
<gene>
    <name evidence="5" type="ORF">HMPREF0647_09800</name>
</gene>
<dbReference type="EMBL" id="JRNQ01000078">
    <property type="protein sequence ID" value="KGF43525.1"/>
    <property type="molecule type" value="Genomic_DNA"/>
</dbReference>
<dbReference type="CDD" id="cd04186">
    <property type="entry name" value="GT_2_like_c"/>
    <property type="match status" value="1"/>
</dbReference>
<sequence length="353" mass="41303">MKRIAVVILNWNGRKMLEEFLPSVVEYSREEAEVIIADNASTDDSLAWLATHYPHLRTIVLDQNYGFADGYNKALEQVTDTDYYVLLNSDVEVTHHWLTPLLEAMDTHKDIAACQPKLLSYLNKDAFEYAGACGGYMDKYGYPYCRGRVFDTVEDDNGQYDHAQEILWATGACLMIRREYYWKAGGLDGRFFAHNEEIDLCWRLHNMGKKIYCLPESTVYHLGGGTLPKSNPRKTFLNFRNNLTMLWKNLPEPDLKSVMRMRLILDYVAAFQFLLLKRSWKECKAIIDGRRAFKQWRHEFPRNTQQRIKPQKGNRIEGQDNEQLANLLPDGRTNLFLLKEYYWGNRKRFSDLP</sequence>
<name>A0A096A995_9BACT</name>
<evidence type="ECO:0000256" key="3">
    <source>
        <dbReference type="ARBA" id="ARBA00022679"/>
    </source>
</evidence>
<comment type="caution">
    <text evidence="5">The sequence shown here is derived from an EMBL/GenBank/DDBJ whole genome shotgun (WGS) entry which is preliminary data.</text>
</comment>
<comment type="similarity">
    <text evidence="1">Belongs to the glycosyltransferase 2 family.</text>
</comment>
<dbReference type="InterPro" id="IPR029044">
    <property type="entry name" value="Nucleotide-diphossugar_trans"/>
</dbReference>
<dbReference type="PANTHER" id="PTHR43179:SF12">
    <property type="entry name" value="GALACTOFURANOSYLTRANSFERASE GLFT2"/>
    <property type="match status" value="1"/>
</dbReference>
<dbReference type="RefSeq" id="WP_036868316.1">
    <property type="nucleotide sequence ID" value="NZ_JRNQ01000078.1"/>
</dbReference>
<proteinExistence type="inferred from homology"/>
<evidence type="ECO:0000256" key="2">
    <source>
        <dbReference type="ARBA" id="ARBA00022676"/>
    </source>
</evidence>
<dbReference type="PANTHER" id="PTHR43179">
    <property type="entry name" value="RHAMNOSYLTRANSFERASE WBBL"/>
    <property type="match status" value="1"/>
</dbReference>
<keyword evidence="3 5" id="KW-0808">Transferase</keyword>
<reference evidence="5 6" key="1">
    <citation type="submission" date="2014-07" db="EMBL/GenBank/DDBJ databases">
        <authorList>
            <person name="McCorrison J."/>
            <person name="Sanka R."/>
            <person name="Torralba M."/>
            <person name="Gillis M."/>
            <person name="Haft D.H."/>
            <person name="Methe B."/>
            <person name="Sutton G."/>
            <person name="Nelson K.E."/>
        </authorList>
    </citation>
    <scope>NUCLEOTIDE SEQUENCE [LARGE SCALE GENOMIC DNA]</scope>
    <source>
        <strain evidence="5 6">DNF00320</strain>
    </source>
</reference>
<dbReference type="Gene3D" id="3.90.550.10">
    <property type="entry name" value="Spore Coat Polysaccharide Biosynthesis Protein SpsA, Chain A"/>
    <property type="match status" value="1"/>
</dbReference>
<feature type="domain" description="Glycosyltransferase 2-like" evidence="4">
    <location>
        <begin position="6"/>
        <end position="116"/>
    </location>
</feature>